<name>A0A7S1YQP3_9STRA</name>
<keyword evidence="1" id="KW-1133">Transmembrane helix</keyword>
<organism evidence="2">
    <name type="scientific">Ditylum brightwellii</name>
    <dbReference type="NCBI Taxonomy" id="49249"/>
    <lineage>
        <taxon>Eukaryota</taxon>
        <taxon>Sar</taxon>
        <taxon>Stramenopiles</taxon>
        <taxon>Ochrophyta</taxon>
        <taxon>Bacillariophyta</taxon>
        <taxon>Mediophyceae</taxon>
        <taxon>Lithodesmiophycidae</taxon>
        <taxon>Lithodesmiales</taxon>
        <taxon>Lithodesmiaceae</taxon>
        <taxon>Ditylum</taxon>
    </lineage>
</organism>
<keyword evidence="1" id="KW-0472">Membrane</keyword>
<reference evidence="2" key="1">
    <citation type="submission" date="2021-01" db="EMBL/GenBank/DDBJ databases">
        <authorList>
            <person name="Corre E."/>
            <person name="Pelletier E."/>
            <person name="Niang G."/>
            <person name="Scheremetjew M."/>
            <person name="Finn R."/>
            <person name="Kale V."/>
            <person name="Holt S."/>
            <person name="Cochrane G."/>
            <person name="Meng A."/>
            <person name="Brown T."/>
            <person name="Cohen L."/>
        </authorList>
    </citation>
    <scope>NUCLEOTIDE SEQUENCE</scope>
    <source>
        <strain evidence="2">Pop2</strain>
    </source>
</reference>
<proteinExistence type="predicted"/>
<evidence type="ECO:0000256" key="1">
    <source>
        <dbReference type="SAM" id="Phobius"/>
    </source>
</evidence>
<sequence length="386" mass="43817">METIARERTSSRIAAGILTAIVLATCNFLVTNNAIGKDRSNAMQQGTMIQIDFAQEYLTGKNIENNITRADDISDALLTSNSSEYTWIENHFLPPKGVPVFHPEDYSLYFQKRNTLFIGDSTGRRAYATLFAIMNSTGYYSNISSIPTKDLVNPDVIDFNKDGRRKEKCLIQHRSLHRLKTTWGEFVCRNISKDMSSHHHHHQRLFFDKSNAGAKFDYLKINCMKELVPIFSKEDGKKHRTSSINEALMDYDLIIIAMGLHDAMMVPECSAQPISNSHDLDLVLDALSSVTSPELQILFRTPGFHANHIGDNLVWDLIHHSKEYANRLSTATNFTVLDWGTVISKRSFGEERIHGDMLAHYGLEARLLFGQQLLHELFALDLKKHS</sequence>
<feature type="transmembrane region" description="Helical" evidence="1">
    <location>
        <begin position="12"/>
        <end position="30"/>
    </location>
</feature>
<evidence type="ECO:0000313" key="2">
    <source>
        <dbReference type="EMBL" id="CAD9316204.1"/>
    </source>
</evidence>
<dbReference type="EMBL" id="HBGN01003947">
    <property type="protein sequence ID" value="CAD9316204.1"/>
    <property type="molecule type" value="Transcribed_RNA"/>
</dbReference>
<keyword evidence="1" id="KW-0812">Transmembrane</keyword>
<protein>
    <recommendedName>
        <fullName evidence="3">SGNH hydrolase-type esterase domain-containing protein</fullName>
    </recommendedName>
</protein>
<dbReference type="AlphaFoldDB" id="A0A7S1YQP3"/>
<gene>
    <name evidence="2" type="ORF">DBRI1063_LOCUS2611</name>
</gene>
<evidence type="ECO:0008006" key="3">
    <source>
        <dbReference type="Google" id="ProtNLM"/>
    </source>
</evidence>
<accession>A0A7S1YQP3</accession>